<feature type="region of interest" description="Disordered" evidence="1">
    <location>
        <begin position="1"/>
        <end position="124"/>
    </location>
</feature>
<dbReference type="Proteomes" id="UP000541444">
    <property type="component" value="Unassembled WGS sequence"/>
</dbReference>
<protein>
    <recommendedName>
        <fullName evidence="4">CCHC-type domain-containing protein</fullName>
    </recommendedName>
</protein>
<evidence type="ECO:0000256" key="1">
    <source>
        <dbReference type="SAM" id="MobiDB-lite"/>
    </source>
</evidence>
<feature type="compositionally biased region" description="Basic and acidic residues" evidence="1">
    <location>
        <begin position="51"/>
        <end position="70"/>
    </location>
</feature>
<feature type="compositionally biased region" description="Low complexity" evidence="1">
    <location>
        <begin position="141"/>
        <end position="159"/>
    </location>
</feature>
<name>A0A7J7NLJ9_9MAGN</name>
<keyword evidence="3" id="KW-1185">Reference proteome</keyword>
<feature type="compositionally biased region" description="Polar residues" evidence="1">
    <location>
        <begin position="76"/>
        <end position="97"/>
    </location>
</feature>
<dbReference type="EMBL" id="JACGCM010000704">
    <property type="protein sequence ID" value="KAF6168089.1"/>
    <property type="molecule type" value="Genomic_DNA"/>
</dbReference>
<feature type="compositionally biased region" description="Basic residues" evidence="1">
    <location>
        <begin position="1"/>
        <end position="11"/>
    </location>
</feature>
<reference evidence="2 3" key="1">
    <citation type="journal article" date="2020" name="IScience">
        <title>Genome Sequencing of the Endangered Kingdonia uniflora (Circaeasteraceae, Ranunculales) Reveals Potential Mechanisms of Evolutionary Specialization.</title>
        <authorList>
            <person name="Sun Y."/>
            <person name="Deng T."/>
            <person name="Zhang A."/>
            <person name="Moore M.J."/>
            <person name="Landis J.B."/>
            <person name="Lin N."/>
            <person name="Zhang H."/>
            <person name="Zhang X."/>
            <person name="Huang J."/>
            <person name="Zhang X."/>
            <person name="Sun H."/>
            <person name="Wang H."/>
        </authorList>
    </citation>
    <scope>NUCLEOTIDE SEQUENCE [LARGE SCALE GENOMIC DNA]</scope>
    <source>
        <strain evidence="2">TB1705</strain>
        <tissue evidence="2">Leaf</tissue>
    </source>
</reference>
<proteinExistence type="predicted"/>
<dbReference type="OrthoDB" id="1924320at2759"/>
<evidence type="ECO:0000313" key="3">
    <source>
        <dbReference type="Proteomes" id="UP000541444"/>
    </source>
</evidence>
<feature type="region of interest" description="Disordered" evidence="1">
    <location>
        <begin position="138"/>
        <end position="184"/>
    </location>
</feature>
<evidence type="ECO:0000313" key="2">
    <source>
        <dbReference type="EMBL" id="KAF6168089.1"/>
    </source>
</evidence>
<gene>
    <name evidence="2" type="ORF">GIB67_011474</name>
</gene>
<feature type="compositionally biased region" description="Polar residues" evidence="1">
    <location>
        <begin position="111"/>
        <end position="124"/>
    </location>
</feature>
<organism evidence="2 3">
    <name type="scientific">Kingdonia uniflora</name>
    <dbReference type="NCBI Taxonomy" id="39325"/>
    <lineage>
        <taxon>Eukaryota</taxon>
        <taxon>Viridiplantae</taxon>
        <taxon>Streptophyta</taxon>
        <taxon>Embryophyta</taxon>
        <taxon>Tracheophyta</taxon>
        <taxon>Spermatophyta</taxon>
        <taxon>Magnoliopsida</taxon>
        <taxon>Ranunculales</taxon>
        <taxon>Circaeasteraceae</taxon>
        <taxon>Kingdonia</taxon>
    </lineage>
</organism>
<comment type="caution">
    <text evidence="2">The sequence shown here is derived from an EMBL/GenBank/DDBJ whole genome shotgun (WGS) entry which is preliminary data.</text>
</comment>
<evidence type="ECO:0008006" key="4">
    <source>
        <dbReference type="Google" id="ProtNLM"/>
    </source>
</evidence>
<accession>A0A7J7NLJ9</accession>
<sequence length="492" mass="56055">MYGAHSKKLRVSPRLSIQNSHDDEMHTANAIQRKVTPDRKRTSLRGINASDHSENSKPMDNTHSRVLDQHRRTKVSAGSLNRSMNLMDKSQNSTYSPVQGRGVSPLKRPPSSLQKSQSEVASQITFDQSGKVQYEKYVGASSCSSERPSSTTRTTRSQSMPFVPGSPRTPSPSKASLSKGMISPSRTRQTERIYLSHVVVMEILVVSVEDTDYWTEALKDFIREREELKINQSSFDHKIDVELGFQRLPNYFVQERFWKKFLGETSRRVIARIEEVSCDDDSNDHVDPFQEGENGLRAHIAVISSGSDHFDLEKLKNEKQSLSGQLKTCEQNRLIVVEKVKLGEIEIEKLRLELTSTQQNLEVFYHRVKNIDKILSMYKNGSDKRGLGFDEQNVKSTSSQVTKFIKATSTSFLPKLSIIDAPHRQTEQPFVFNVFYCEACGRKGHLAPYCRYVPQLRGRNNLRLERERHHRSYAQSFANSFLSKSLLMASGM</sequence>
<dbReference type="AlphaFoldDB" id="A0A7J7NLJ9"/>